<accession>A0ABN9V6E1</accession>
<proteinExistence type="predicted"/>
<dbReference type="Proteomes" id="UP001189429">
    <property type="component" value="Unassembled WGS sequence"/>
</dbReference>
<feature type="compositionally biased region" description="Gly residues" evidence="1">
    <location>
        <begin position="35"/>
        <end position="48"/>
    </location>
</feature>
<keyword evidence="3" id="KW-1185">Reference proteome</keyword>
<feature type="compositionally biased region" description="Low complexity" evidence="1">
    <location>
        <begin position="203"/>
        <end position="214"/>
    </location>
</feature>
<gene>
    <name evidence="2" type="ORF">PCOR1329_LOCUS54970</name>
</gene>
<feature type="region of interest" description="Disordered" evidence="1">
    <location>
        <begin position="178"/>
        <end position="221"/>
    </location>
</feature>
<organism evidence="2 3">
    <name type="scientific">Prorocentrum cordatum</name>
    <dbReference type="NCBI Taxonomy" id="2364126"/>
    <lineage>
        <taxon>Eukaryota</taxon>
        <taxon>Sar</taxon>
        <taxon>Alveolata</taxon>
        <taxon>Dinophyceae</taxon>
        <taxon>Prorocentrales</taxon>
        <taxon>Prorocentraceae</taxon>
        <taxon>Prorocentrum</taxon>
    </lineage>
</organism>
<evidence type="ECO:0008006" key="4">
    <source>
        <dbReference type="Google" id="ProtNLM"/>
    </source>
</evidence>
<dbReference type="EMBL" id="CAUYUJ010016727">
    <property type="protein sequence ID" value="CAK0868232.1"/>
    <property type="molecule type" value="Genomic_DNA"/>
</dbReference>
<protein>
    <recommendedName>
        <fullName evidence="4">C3H1-type domain-containing protein</fullName>
    </recommendedName>
</protein>
<evidence type="ECO:0000256" key="1">
    <source>
        <dbReference type="SAM" id="MobiDB-lite"/>
    </source>
</evidence>
<name>A0ABN9V6E1_9DINO</name>
<feature type="region of interest" description="Disordered" evidence="1">
    <location>
        <begin position="66"/>
        <end position="98"/>
    </location>
</feature>
<comment type="caution">
    <text evidence="2">The sequence shown here is derived from an EMBL/GenBank/DDBJ whole genome shotgun (WGS) entry which is preliminary data.</text>
</comment>
<sequence>MPAGIPRALPLVQLPSRSWTPGFEESSLVATQSGPQGGREYGAAGEGGPAAAPRLAWAHAAAKVPSLAGSAEKQPWQPAQEHSTIVTPRCHKDGHEDGGECHSWARIRTPSPEGWYVSHGYVPRDLPAARTSRCHALPPQEQQCHGPHSGAPTVLPTAAPRPLRRLLLSDVLQRERAEGGQALDGKAFRGQHRAGEWPGADGNAGASGQAPAADAKVHSIGSAGHPHSCALPCKYSRGGRVCKDGAACNRCHFCPWRREKRDRAAEGQAHAES</sequence>
<feature type="region of interest" description="Disordered" evidence="1">
    <location>
        <begin position="23"/>
        <end position="50"/>
    </location>
</feature>
<reference evidence="2" key="1">
    <citation type="submission" date="2023-10" db="EMBL/GenBank/DDBJ databases">
        <authorList>
            <person name="Chen Y."/>
            <person name="Shah S."/>
            <person name="Dougan E. K."/>
            <person name="Thang M."/>
            <person name="Chan C."/>
        </authorList>
    </citation>
    <scope>NUCLEOTIDE SEQUENCE [LARGE SCALE GENOMIC DNA]</scope>
</reference>
<evidence type="ECO:0000313" key="2">
    <source>
        <dbReference type="EMBL" id="CAK0868232.1"/>
    </source>
</evidence>
<feature type="region of interest" description="Disordered" evidence="1">
    <location>
        <begin position="138"/>
        <end position="158"/>
    </location>
</feature>
<evidence type="ECO:0000313" key="3">
    <source>
        <dbReference type="Proteomes" id="UP001189429"/>
    </source>
</evidence>